<reference evidence="1 2" key="1">
    <citation type="journal article" date="2023" name="Hortic Res">
        <title>Pangenome of water caltrop reveals structural variations and asymmetric subgenome divergence after allopolyploidization.</title>
        <authorList>
            <person name="Zhang X."/>
            <person name="Chen Y."/>
            <person name="Wang L."/>
            <person name="Yuan Y."/>
            <person name="Fang M."/>
            <person name="Shi L."/>
            <person name="Lu R."/>
            <person name="Comes H.P."/>
            <person name="Ma Y."/>
            <person name="Chen Y."/>
            <person name="Huang G."/>
            <person name="Zhou Y."/>
            <person name="Zheng Z."/>
            <person name="Qiu Y."/>
        </authorList>
    </citation>
    <scope>NUCLEOTIDE SEQUENCE [LARGE SCALE GENOMIC DNA]</scope>
    <source>
        <strain evidence="1">F231</strain>
    </source>
</reference>
<name>A0AAN7LPK5_TRANT</name>
<sequence length="110" mass="12612">MYSYTRIISDCSSQNPTRETRWRWRILDRTVISVWNSGSPCLDPGTPRFTATFVLSLRTPLYTIPNPPEPMIRLLSKLLVASFMSAMGIRRLRHPFCPGEAVAVLMEVRL</sequence>
<dbReference type="AlphaFoldDB" id="A0AAN7LPK5"/>
<accession>A0AAN7LPK5</accession>
<keyword evidence="2" id="KW-1185">Reference proteome</keyword>
<comment type="caution">
    <text evidence="1">The sequence shown here is derived from an EMBL/GenBank/DDBJ whole genome shotgun (WGS) entry which is preliminary data.</text>
</comment>
<gene>
    <name evidence="1" type="ORF">SAY86_016901</name>
</gene>
<protein>
    <submittedName>
        <fullName evidence="1">Uncharacterized protein</fullName>
    </submittedName>
</protein>
<dbReference type="EMBL" id="JAXQNO010000010">
    <property type="protein sequence ID" value="KAK4789597.1"/>
    <property type="molecule type" value="Genomic_DNA"/>
</dbReference>
<dbReference type="Proteomes" id="UP001346149">
    <property type="component" value="Unassembled WGS sequence"/>
</dbReference>
<evidence type="ECO:0000313" key="2">
    <source>
        <dbReference type="Proteomes" id="UP001346149"/>
    </source>
</evidence>
<proteinExistence type="predicted"/>
<evidence type="ECO:0000313" key="1">
    <source>
        <dbReference type="EMBL" id="KAK4789597.1"/>
    </source>
</evidence>
<organism evidence="1 2">
    <name type="scientific">Trapa natans</name>
    <name type="common">Water chestnut</name>
    <dbReference type="NCBI Taxonomy" id="22666"/>
    <lineage>
        <taxon>Eukaryota</taxon>
        <taxon>Viridiplantae</taxon>
        <taxon>Streptophyta</taxon>
        <taxon>Embryophyta</taxon>
        <taxon>Tracheophyta</taxon>
        <taxon>Spermatophyta</taxon>
        <taxon>Magnoliopsida</taxon>
        <taxon>eudicotyledons</taxon>
        <taxon>Gunneridae</taxon>
        <taxon>Pentapetalae</taxon>
        <taxon>rosids</taxon>
        <taxon>malvids</taxon>
        <taxon>Myrtales</taxon>
        <taxon>Lythraceae</taxon>
        <taxon>Trapa</taxon>
    </lineage>
</organism>